<feature type="coiled-coil region" evidence="1">
    <location>
        <begin position="50"/>
        <end position="77"/>
    </location>
</feature>
<gene>
    <name evidence="3" type="ORF">HINF_LOCUS56736</name>
    <name evidence="2" type="ORF">HINF_LOCUS61625</name>
</gene>
<sequence length="284" mass="33578">MPFMLTLGNDSEVQRRLQKLQQTRLNRIKEMRKIYSSAQHEMMQWYQQESKMQTNDLKNYNQQVKTAELQGKLLQKALEERAWDNVATANHVANIHHEKVLTDVQKKQQMTKLRNMSQKQRAEEAFDLINQKKLEEQKQLLLQKEKANQLHDKNETIRKQVIEAQKFRDNERKKYFLEEELYKNSLEYKTQQARNGTFVEVIKEDGIPLYVNKNKQRNVQILIDNEGENENGFAADAFHEAIIQQQNPNVKEYPVFNPSQTMMKNKISKLAEEGLSILDVIAKM</sequence>
<dbReference type="EMBL" id="CAXDID020000308">
    <property type="protein sequence ID" value="CAL6074464.1"/>
    <property type="molecule type" value="Genomic_DNA"/>
</dbReference>
<organism evidence="2">
    <name type="scientific">Hexamita inflata</name>
    <dbReference type="NCBI Taxonomy" id="28002"/>
    <lineage>
        <taxon>Eukaryota</taxon>
        <taxon>Metamonada</taxon>
        <taxon>Diplomonadida</taxon>
        <taxon>Hexamitidae</taxon>
        <taxon>Hexamitinae</taxon>
        <taxon>Hexamita</taxon>
    </lineage>
</organism>
<reference evidence="2" key="1">
    <citation type="submission" date="2023-06" db="EMBL/GenBank/DDBJ databases">
        <authorList>
            <person name="Kurt Z."/>
        </authorList>
    </citation>
    <scope>NUCLEOTIDE SEQUENCE</scope>
</reference>
<dbReference type="Proteomes" id="UP001642409">
    <property type="component" value="Unassembled WGS sequence"/>
</dbReference>
<keyword evidence="4" id="KW-1185">Reference proteome</keyword>
<evidence type="ECO:0000313" key="3">
    <source>
        <dbReference type="EMBL" id="CAL6074464.1"/>
    </source>
</evidence>
<dbReference type="EMBL" id="CATOUU010001129">
    <property type="protein sequence ID" value="CAI9973980.1"/>
    <property type="molecule type" value="Genomic_DNA"/>
</dbReference>
<accession>A0AA86RAS0</accession>
<proteinExistence type="predicted"/>
<protein>
    <submittedName>
        <fullName evidence="2">Uncharacterized protein</fullName>
    </submittedName>
</protein>
<name>A0AA86RAS0_9EUKA</name>
<dbReference type="AlphaFoldDB" id="A0AA86RAS0"/>
<keyword evidence="1" id="KW-0175">Coiled coil</keyword>
<evidence type="ECO:0000313" key="2">
    <source>
        <dbReference type="EMBL" id="CAI9973980.1"/>
    </source>
</evidence>
<reference evidence="3 4" key="2">
    <citation type="submission" date="2024-07" db="EMBL/GenBank/DDBJ databases">
        <authorList>
            <person name="Akdeniz Z."/>
        </authorList>
    </citation>
    <scope>NUCLEOTIDE SEQUENCE [LARGE SCALE GENOMIC DNA]</scope>
</reference>
<comment type="caution">
    <text evidence="2">The sequence shown here is derived from an EMBL/GenBank/DDBJ whole genome shotgun (WGS) entry which is preliminary data.</text>
</comment>
<evidence type="ECO:0000256" key="1">
    <source>
        <dbReference type="SAM" id="Coils"/>
    </source>
</evidence>
<evidence type="ECO:0000313" key="4">
    <source>
        <dbReference type="Proteomes" id="UP001642409"/>
    </source>
</evidence>